<sequence>MYFYHLKFELYVPTEDTSKDFINSSIDINNRQKKTLGPKKPANLFYVPKDIFETLPAHPQHKNESQKFLPNRKSKGHSKIRSKSLDPSQNTVHSTAK</sequence>
<dbReference type="AlphaFoldDB" id="A0A9N9IVV8"/>
<feature type="compositionally biased region" description="Polar residues" evidence="1">
    <location>
        <begin position="85"/>
        <end position="97"/>
    </location>
</feature>
<name>A0A9N9IVV8_9GLOM</name>
<feature type="non-terminal residue" evidence="2">
    <location>
        <position position="97"/>
    </location>
</feature>
<gene>
    <name evidence="2" type="ORF">AMORRO_LOCUS15335</name>
</gene>
<evidence type="ECO:0000313" key="2">
    <source>
        <dbReference type="EMBL" id="CAG8750833.1"/>
    </source>
</evidence>
<protein>
    <submittedName>
        <fullName evidence="2">4517_t:CDS:1</fullName>
    </submittedName>
</protein>
<comment type="caution">
    <text evidence="2">The sequence shown here is derived from an EMBL/GenBank/DDBJ whole genome shotgun (WGS) entry which is preliminary data.</text>
</comment>
<reference evidence="2" key="1">
    <citation type="submission" date="2021-06" db="EMBL/GenBank/DDBJ databases">
        <authorList>
            <person name="Kallberg Y."/>
            <person name="Tangrot J."/>
            <person name="Rosling A."/>
        </authorList>
    </citation>
    <scope>NUCLEOTIDE SEQUENCE</scope>
    <source>
        <strain evidence="2">CL551</strain>
    </source>
</reference>
<feature type="compositionally biased region" description="Basic residues" evidence="1">
    <location>
        <begin position="70"/>
        <end position="82"/>
    </location>
</feature>
<keyword evidence="3" id="KW-1185">Reference proteome</keyword>
<dbReference type="EMBL" id="CAJVPV010035381">
    <property type="protein sequence ID" value="CAG8750833.1"/>
    <property type="molecule type" value="Genomic_DNA"/>
</dbReference>
<evidence type="ECO:0000313" key="3">
    <source>
        <dbReference type="Proteomes" id="UP000789342"/>
    </source>
</evidence>
<proteinExistence type="predicted"/>
<evidence type="ECO:0000256" key="1">
    <source>
        <dbReference type="SAM" id="MobiDB-lite"/>
    </source>
</evidence>
<feature type="region of interest" description="Disordered" evidence="1">
    <location>
        <begin position="56"/>
        <end position="97"/>
    </location>
</feature>
<dbReference type="Proteomes" id="UP000789342">
    <property type="component" value="Unassembled WGS sequence"/>
</dbReference>
<organism evidence="2 3">
    <name type="scientific">Acaulospora morrowiae</name>
    <dbReference type="NCBI Taxonomy" id="94023"/>
    <lineage>
        <taxon>Eukaryota</taxon>
        <taxon>Fungi</taxon>
        <taxon>Fungi incertae sedis</taxon>
        <taxon>Mucoromycota</taxon>
        <taxon>Glomeromycotina</taxon>
        <taxon>Glomeromycetes</taxon>
        <taxon>Diversisporales</taxon>
        <taxon>Acaulosporaceae</taxon>
        <taxon>Acaulospora</taxon>
    </lineage>
</organism>
<accession>A0A9N9IVV8</accession>